<name>A0AAV1J7Q1_9NEOP</name>
<gene>
    <name evidence="1" type="ORF">LNINA_LOCUS5045</name>
</gene>
<accession>A0AAV1J7Q1</accession>
<comment type="caution">
    <text evidence="1">The sequence shown here is derived from an EMBL/GenBank/DDBJ whole genome shotgun (WGS) entry which is preliminary data.</text>
</comment>
<keyword evidence="2" id="KW-1185">Reference proteome</keyword>
<protein>
    <submittedName>
        <fullName evidence="1">Uncharacterized protein</fullName>
    </submittedName>
</protein>
<evidence type="ECO:0000313" key="2">
    <source>
        <dbReference type="Proteomes" id="UP001497472"/>
    </source>
</evidence>
<organism evidence="1 2">
    <name type="scientific">Leptosia nina</name>
    <dbReference type="NCBI Taxonomy" id="320188"/>
    <lineage>
        <taxon>Eukaryota</taxon>
        <taxon>Metazoa</taxon>
        <taxon>Ecdysozoa</taxon>
        <taxon>Arthropoda</taxon>
        <taxon>Hexapoda</taxon>
        <taxon>Insecta</taxon>
        <taxon>Pterygota</taxon>
        <taxon>Neoptera</taxon>
        <taxon>Endopterygota</taxon>
        <taxon>Lepidoptera</taxon>
        <taxon>Glossata</taxon>
        <taxon>Ditrysia</taxon>
        <taxon>Papilionoidea</taxon>
        <taxon>Pieridae</taxon>
        <taxon>Pierinae</taxon>
        <taxon>Leptosia</taxon>
    </lineage>
</organism>
<evidence type="ECO:0000313" key="1">
    <source>
        <dbReference type="EMBL" id="CAK1545385.1"/>
    </source>
</evidence>
<sequence length="198" mass="22893">MTIDGKTVCKLIQSFPVLLILAQKHEKCLKTPFVYKPPSPTHPPEYYEAYDALIQNLFGDDCYKKTHDKKCHAYPSDYEHGTPIYGHETPAYAHGYPTYGQEYPIYGHGHLSDSNTLYAASFPDENLAFTRKGLVGNITKYVYKSDYAPNQKHNVKRRVKVVVKSKGQKRSQKLKRGSYFKDIFKVIHCNFSRIDHRR</sequence>
<proteinExistence type="predicted"/>
<reference evidence="1 2" key="1">
    <citation type="submission" date="2023-11" db="EMBL/GenBank/DDBJ databases">
        <authorList>
            <person name="Okamura Y."/>
        </authorList>
    </citation>
    <scope>NUCLEOTIDE SEQUENCE [LARGE SCALE GENOMIC DNA]</scope>
</reference>
<dbReference type="Proteomes" id="UP001497472">
    <property type="component" value="Unassembled WGS sequence"/>
</dbReference>
<dbReference type="EMBL" id="CAVLEF010000007">
    <property type="protein sequence ID" value="CAK1545385.1"/>
    <property type="molecule type" value="Genomic_DNA"/>
</dbReference>
<dbReference type="AlphaFoldDB" id="A0AAV1J7Q1"/>